<evidence type="ECO:0000313" key="3">
    <source>
        <dbReference type="Proteomes" id="UP000677537"/>
    </source>
</evidence>
<dbReference type="RefSeq" id="WP_209371196.1">
    <property type="nucleotide sequence ID" value="NZ_JAGIZA010000002.1"/>
</dbReference>
<feature type="transmembrane region" description="Helical" evidence="1">
    <location>
        <begin position="6"/>
        <end position="24"/>
    </location>
</feature>
<proteinExistence type="predicted"/>
<dbReference type="Proteomes" id="UP000677537">
    <property type="component" value="Unassembled WGS sequence"/>
</dbReference>
<dbReference type="AlphaFoldDB" id="A0A940N0I7"/>
<keyword evidence="3" id="KW-1185">Reference proteome</keyword>
<name>A0A940N0I7_9PROT</name>
<evidence type="ECO:0000256" key="1">
    <source>
        <dbReference type="SAM" id="Phobius"/>
    </source>
</evidence>
<accession>A0A940N0I7</accession>
<keyword evidence="1" id="KW-0472">Membrane</keyword>
<protein>
    <submittedName>
        <fullName evidence="2">Uncharacterized protein</fullName>
    </submittedName>
</protein>
<gene>
    <name evidence="2" type="ORF">J5Y10_04745</name>
</gene>
<keyword evidence="1" id="KW-1133">Transmembrane helix</keyword>
<reference evidence="2" key="1">
    <citation type="submission" date="2021-03" db="EMBL/GenBank/DDBJ databases">
        <authorList>
            <person name="So Y."/>
        </authorList>
    </citation>
    <scope>NUCLEOTIDE SEQUENCE</scope>
    <source>
        <strain evidence="2">SG15</strain>
    </source>
</reference>
<comment type="caution">
    <text evidence="2">The sequence shown here is derived from an EMBL/GenBank/DDBJ whole genome shotgun (WGS) entry which is preliminary data.</text>
</comment>
<evidence type="ECO:0000313" key="2">
    <source>
        <dbReference type="EMBL" id="MBP0492082.1"/>
    </source>
</evidence>
<organism evidence="2 3">
    <name type="scientific">Roseomonas indoligenes</name>
    <dbReference type="NCBI Taxonomy" id="2820811"/>
    <lineage>
        <taxon>Bacteria</taxon>
        <taxon>Pseudomonadati</taxon>
        <taxon>Pseudomonadota</taxon>
        <taxon>Alphaproteobacteria</taxon>
        <taxon>Acetobacterales</taxon>
        <taxon>Roseomonadaceae</taxon>
        <taxon>Roseomonas</taxon>
    </lineage>
</organism>
<keyword evidence="1" id="KW-0812">Transmembrane</keyword>
<dbReference type="EMBL" id="JAGIZA010000002">
    <property type="protein sequence ID" value="MBP0492082.1"/>
    <property type="molecule type" value="Genomic_DNA"/>
</dbReference>
<sequence length="48" mass="5005">MTIETWLAVVPAAALAIHALGFALRPAARRARKPAGAGRATALPERRG</sequence>